<reference evidence="2" key="1">
    <citation type="submission" date="2019-08" db="EMBL/GenBank/DDBJ databases">
        <authorList>
            <person name="Kucharzyk K."/>
            <person name="Murdoch R.W."/>
            <person name="Higgins S."/>
            <person name="Loffler F."/>
        </authorList>
    </citation>
    <scope>NUCLEOTIDE SEQUENCE</scope>
</reference>
<gene>
    <name evidence="2" type="ORF">SDC9_158371</name>
</gene>
<sequence>MASFRYALRDTFRLVFRHWGLSVLTLLTAGAVIYLLGMSALFSLNVRSMVSKVESELVVQAYLKDDSKIQQTVKEIKTIPYVTQVKAVSPEVTGHAITPSIASAPPNLPSKVVEIVLTTQPCPPLAVICVFNSPVLPKKAIAAAAQIKATTPSAIIEP</sequence>
<feature type="transmembrane region" description="Helical" evidence="1">
    <location>
        <begin position="20"/>
        <end position="42"/>
    </location>
</feature>
<protein>
    <recommendedName>
        <fullName evidence="3">Cell division protein FtsX</fullName>
    </recommendedName>
</protein>
<keyword evidence="1" id="KW-0472">Membrane</keyword>
<evidence type="ECO:0008006" key="3">
    <source>
        <dbReference type="Google" id="ProtNLM"/>
    </source>
</evidence>
<keyword evidence="1" id="KW-1133">Transmembrane helix</keyword>
<accession>A0A645FAX8</accession>
<proteinExistence type="predicted"/>
<dbReference type="AlphaFoldDB" id="A0A645FAX8"/>
<name>A0A645FAX8_9ZZZZ</name>
<evidence type="ECO:0000313" key="2">
    <source>
        <dbReference type="EMBL" id="MPN11070.1"/>
    </source>
</evidence>
<dbReference type="EMBL" id="VSSQ01057267">
    <property type="protein sequence ID" value="MPN11070.1"/>
    <property type="molecule type" value="Genomic_DNA"/>
</dbReference>
<evidence type="ECO:0000256" key="1">
    <source>
        <dbReference type="SAM" id="Phobius"/>
    </source>
</evidence>
<keyword evidence="1" id="KW-0812">Transmembrane</keyword>
<comment type="caution">
    <text evidence="2">The sequence shown here is derived from an EMBL/GenBank/DDBJ whole genome shotgun (WGS) entry which is preliminary data.</text>
</comment>
<organism evidence="2">
    <name type="scientific">bioreactor metagenome</name>
    <dbReference type="NCBI Taxonomy" id="1076179"/>
    <lineage>
        <taxon>unclassified sequences</taxon>
        <taxon>metagenomes</taxon>
        <taxon>ecological metagenomes</taxon>
    </lineage>
</organism>